<keyword evidence="5" id="KW-0963">Cytoplasm</keyword>
<comment type="subcellular location">
    <subcellularLocation>
        <location evidence="1">Cytoplasm</location>
    </subcellularLocation>
</comment>
<organism evidence="12 13">
    <name type="scientific">Mangrovactinospora gilvigrisea</name>
    <dbReference type="NCBI Taxonomy" id="1428644"/>
    <lineage>
        <taxon>Bacteria</taxon>
        <taxon>Bacillati</taxon>
        <taxon>Actinomycetota</taxon>
        <taxon>Actinomycetes</taxon>
        <taxon>Kitasatosporales</taxon>
        <taxon>Streptomycetaceae</taxon>
        <taxon>Mangrovactinospora</taxon>
    </lineage>
</organism>
<dbReference type="SUPFAM" id="SSF53335">
    <property type="entry name" value="S-adenosyl-L-methionine-dependent methyltransferases"/>
    <property type="match status" value="1"/>
</dbReference>
<gene>
    <name evidence="12" type="ORF">BIV57_11275</name>
</gene>
<keyword evidence="8" id="KW-0949">S-adenosyl-L-methionine</keyword>
<dbReference type="GO" id="GO:0005737">
    <property type="term" value="C:cytoplasm"/>
    <property type="evidence" value="ECO:0007669"/>
    <property type="project" value="UniProtKB-SubCell"/>
</dbReference>
<evidence type="ECO:0000256" key="4">
    <source>
        <dbReference type="ARBA" id="ARBA00013346"/>
    </source>
</evidence>
<dbReference type="OrthoDB" id="4035289at2"/>
<dbReference type="GO" id="GO:0004719">
    <property type="term" value="F:protein-L-isoaspartate (D-aspartate) O-methyltransferase activity"/>
    <property type="evidence" value="ECO:0007669"/>
    <property type="project" value="UniProtKB-EC"/>
</dbReference>
<keyword evidence="13" id="KW-1185">Reference proteome</keyword>
<keyword evidence="7 12" id="KW-0808">Transferase</keyword>
<evidence type="ECO:0000313" key="12">
    <source>
        <dbReference type="EMBL" id="OIV37390.1"/>
    </source>
</evidence>
<dbReference type="EMBL" id="MLCF01000054">
    <property type="protein sequence ID" value="OIV37390.1"/>
    <property type="molecule type" value="Genomic_DNA"/>
</dbReference>
<dbReference type="Gene3D" id="3.40.50.150">
    <property type="entry name" value="Vaccinia Virus protein VP39"/>
    <property type="match status" value="1"/>
</dbReference>
<evidence type="ECO:0000256" key="10">
    <source>
        <dbReference type="ARBA" id="ARBA00031323"/>
    </source>
</evidence>
<dbReference type="Pfam" id="PF01135">
    <property type="entry name" value="PCMT"/>
    <property type="match status" value="1"/>
</dbReference>
<evidence type="ECO:0000256" key="5">
    <source>
        <dbReference type="ARBA" id="ARBA00022490"/>
    </source>
</evidence>
<reference evidence="12 13" key="1">
    <citation type="submission" date="2016-10" db="EMBL/GenBank/DDBJ databases">
        <title>Genome sequence of Streptomyces gilvigriseus MUSC 26.</title>
        <authorList>
            <person name="Lee L.-H."/>
            <person name="Ser H.-L."/>
        </authorList>
    </citation>
    <scope>NUCLEOTIDE SEQUENCE [LARGE SCALE GENOMIC DNA]</scope>
    <source>
        <strain evidence="12 13">MUSC 26</strain>
    </source>
</reference>
<dbReference type="EC" id="2.1.1.77" evidence="3"/>
<evidence type="ECO:0000256" key="11">
    <source>
        <dbReference type="ARBA" id="ARBA00031350"/>
    </source>
</evidence>
<dbReference type="STRING" id="1428644.BIV57_11275"/>
<sequence>MTTVQPQEAEQARRLREAMVQTIIDEVDTPLPEKVLAALRQVPRHRFTPGVDLERAYGGEPIVTKVNERGVHISSVSAPRAVAVMLALLDVRPGHRVLEIGSGGYNAALLAHLVGPDGAVTSVDIDADVIERARACLDASGYDQVRTVCADGELGMVEDAPFDRIIVTVGAWDIPPAWRTQLAPDGRLVLPLRTRGMTYAWALEADGPRLVSRLRPRAMGFVPIQGAGEHRGTSLLLEEDVNLWLDEADLVGSDRLHGVLTTPAHEVWSGVAVAPGETFGSLELYLLARPGFARLVAQQSALERKAVRPSWRMGTPALVTDDSIAYRAELRPTADGGREFGAIGHGPCGAELTERLAEHFRTWDRTHRHGAGPQLSVHPAGDTIEPAPGSLILRKLHTTIVVSWADPVR</sequence>
<dbReference type="InterPro" id="IPR027573">
    <property type="entry name" value="Methyltran_FxLD"/>
</dbReference>
<name>A0A1J7BFH4_9ACTN</name>
<dbReference type="Proteomes" id="UP000243342">
    <property type="component" value="Unassembled WGS sequence"/>
</dbReference>
<protein>
    <recommendedName>
        <fullName evidence="4">Protein-L-isoaspartate O-methyltransferase</fullName>
        <ecNumber evidence="3">2.1.1.77</ecNumber>
    </recommendedName>
    <alternativeName>
        <fullName evidence="11">L-isoaspartyl protein carboxyl methyltransferase</fullName>
    </alternativeName>
    <alternativeName>
        <fullName evidence="9">Protein L-isoaspartyl methyltransferase</fullName>
    </alternativeName>
    <alternativeName>
        <fullName evidence="10">Protein-beta-aspartate methyltransferase</fullName>
    </alternativeName>
</protein>
<evidence type="ECO:0000256" key="8">
    <source>
        <dbReference type="ARBA" id="ARBA00022691"/>
    </source>
</evidence>
<dbReference type="InterPro" id="IPR000682">
    <property type="entry name" value="PCMT"/>
</dbReference>
<proteinExistence type="inferred from homology"/>
<dbReference type="GO" id="GO:0032259">
    <property type="term" value="P:methylation"/>
    <property type="evidence" value="ECO:0007669"/>
    <property type="project" value="UniProtKB-KW"/>
</dbReference>
<evidence type="ECO:0000256" key="9">
    <source>
        <dbReference type="ARBA" id="ARBA00030757"/>
    </source>
</evidence>
<keyword evidence="6 12" id="KW-0489">Methyltransferase</keyword>
<evidence type="ECO:0000256" key="2">
    <source>
        <dbReference type="ARBA" id="ARBA00005369"/>
    </source>
</evidence>
<evidence type="ECO:0000256" key="6">
    <source>
        <dbReference type="ARBA" id="ARBA00022603"/>
    </source>
</evidence>
<dbReference type="NCBIfam" id="TIGR04364">
    <property type="entry name" value="methyltran_FxLD"/>
    <property type="match status" value="1"/>
</dbReference>
<comment type="similarity">
    <text evidence="2">Belongs to the methyltransferase superfamily. L-isoaspartyl/D-aspartyl protein methyltransferase family.</text>
</comment>
<accession>A0A1J7BFH4</accession>
<dbReference type="RefSeq" id="WP_071656649.1">
    <property type="nucleotide sequence ID" value="NZ_MLCF01000054.1"/>
</dbReference>
<dbReference type="PANTHER" id="PTHR11579">
    <property type="entry name" value="PROTEIN-L-ISOASPARTATE O-METHYLTRANSFERASE"/>
    <property type="match status" value="1"/>
</dbReference>
<evidence type="ECO:0000313" key="13">
    <source>
        <dbReference type="Proteomes" id="UP000243342"/>
    </source>
</evidence>
<dbReference type="AlphaFoldDB" id="A0A1J7BFH4"/>
<evidence type="ECO:0000256" key="1">
    <source>
        <dbReference type="ARBA" id="ARBA00004496"/>
    </source>
</evidence>
<evidence type="ECO:0000256" key="7">
    <source>
        <dbReference type="ARBA" id="ARBA00022679"/>
    </source>
</evidence>
<dbReference type="PANTHER" id="PTHR11579:SF0">
    <property type="entry name" value="PROTEIN-L-ISOASPARTATE(D-ASPARTATE) O-METHYLTRANSFERASE"/>
    <property type="match status" value="1"/>
</dbReference>
<dbReference type="CDD" id="cd02440">
    <property type="entry name" value="AdoMet_MTases"/>
    <property type="match status" value="1"/>
</dbReference>
<evidence type="ECO:0000256" key="3">
    <source>
        <dbReference type="ARBA" id="ARBA00011890"/>
    </source>
</evidence>
<comment type="caution">
    <text evidence="12">The sequence shown here is derived from an EMBL/GenBank/DDBJ whole genome shotgun (WGS) entry which is preliminary data.</text>
</comment>
<dbReference type="InterPro" id="IPR029063">
    <property type="entry name" value="SAM-dependent_MTases_sf"/>
</dbReference>